<dbReference type="EMBL" id="JRWG01000001">
    <property type="protein sequence ID" value="KXO01192.1"/>
    <property type="molecule type" value="Genomic_DNA"/>
</dbReference>
<dbReference type="SUPFAM" id="SSF48498">
    <property type="entry name" value="Tetracyclin repressor-like, C-terminal domain"/>
    <property type="match status" value="1"/>
</dbReference>
<keyword evidence="5" id="KW-1185">Reference proteome</keyword>
<organism evidence="4 5">
    <name type="scientific">Aequorivita aquimaris</name>
    <dbReference type="NCBI Taxonomy" id="1548749"/>
    <lineage>
        <taxon>Bacteria</taxon>
        <taxon>Pseudomonadati</taxon>
        <taxon>Bacteroidota</taxon>
        <taxon>Flavobacteriia</taxon>
        <taxon>Flavobacteriales</taxon>
        <taxon>Flavobacteriaceae</taxon>
        <taxon>Aequorivita</taxon>
    </lineage>
</organism>
<dbReference type="OrthoDB" id="9789566at2"/>
<dbReference type="Proteomes" id="UP000070138">
    <property type="component" value="Unassembled WGS sequence"/>
</dbReference>
<name>A0A137RLX2_9FLAO</name>
<evidence type="ECO:0000313" key="5">
    <source>
        <dbReference type="Proteomes" id="UP000070138"/>
    </source>
</evidence>
<dbReference type="InterPro" id="IPR001647">
    <property type="entry name" value="HTH_TetR"/>
</dbReference>
<dbReference type="PANTHER" id="PTHR30328">
    <property type="entry name" value="TRANSCRIPTIONAL REPRESSOR"/>
    <property type="match status" value="1"/>
</dbReference>
<reference evidence="4 5" key="2">
    <citation type="journal article" date="2016" name="Int. J. Syst. Evol. Microbiol.">
        <title>Vitellibacter aquimaris sp. nov., a marine bacterium isolated from seawater.</title>
        <authorList>
            <person name="Thevarajoo S."/>
            <person name="Selvaratnam C."/>
            <person name="Goh K.M."/>
            <person name="Hong K.W."/>
            <person name="Chan X.Y."/>
            <person name="Chan K.G."/>
            <person name="Chong C.S."/>
        </authorList>
    </citation>
    <scope>NUCLEOTIDE SEQUENCE [LARGE SCALE GENOMIC DNA]</scope>
    <source>
        <strain evidence="4 5">D-24</strain>
    </source>
</reference>
<dbReference type="RefSeq" id="WP_062619291.1">
    <property type="nucleotide sequence ID" value="NZ_JRWG01000001.1"/>
</dbReference>
<dbReference type="InterPro" id="IPR009057">
    <property type="entry name" value="Homeodomain-like_sf"/>
</dbReference>
<evidence type="ECO:0000256" key="2">
    <source>
        <dbReference type="PROSITE-ProRule" id="PRU00335"/>
    </source>
</evidence>
<protein>
    <submittedName>
        <fullName evidence="4">TetR family transcriptional regulator</fullName>
    </submittedName>
</protein>
<feature type="DNA-binding region" description="H-T-H motif" evidence="2">
    <location>
        <begin position="31"/>
        <end position="50"/>
    </location>
</feature>
<sequence length="204" mass="23497">MAKTNKNQDTEGQILDAAKNVFQKKGMDGARMQEIADAAGINKAMLHYYYRSKQLLFEAVFSNAFSLLAPQLNKILNDDSSIEEKVKNFTHNYISFIIKHPYLPNFIIQELNRNPKFFEKIQQNAAFPTLEKFKNQVNEEVEKGILKPINGEQLFINIISLNIFPFVATPLIKGFLKFDDKGFKQLMEQRKTAVSEFIINSIKK</sequence>
<gene>
    <name evidence="4" type="ORF">LS48_01625</name>
</gene>
<keyword evidence="1 2" id="KW-0238">DNA-binding</keyword>
<dbReference type="Pfam" id="PF00440">
    <property type="entry name" value="TetR_N"/>
    <property type="match status" value="1"/>
</dbReference>
<reference evidence="5" key="1">
    <citation type="submission" date="2014-10" db="EMBL/GenBank/DDBJ databases">
        <title>Genome sequencing of Vitellibacter sp. D-24.</title>
        <authorList>
            <person name="Thevarajoo S."/>
            <person name="Selvaratnam C."/>
            <person name="Goh K.M."/>
            <person name="Chong C.S."/>
        </authorList>
    </citation>
    <scope>NUCLEOTIDE SEQUENCE [LARGE SCALE GENOMIC DNA]</scope>
    <source>
        <strain evidence="5">D-24</strain>
    </source>
</reference>
<dbReference type="AlphaFoldDB" id="A0A137RLX2"/>
<dbReference type="PRINTS" id="PR00455">
    <property type="entry name" value="HTHTETR"/>
</dbReference>
<accession>A0A137RLX2</accession>
<dbReference type="PATRIC" id="fig|1548749.3.peg.345"/>
<evidence type="ECO:0000256" key="1">
    <source>
        <dbReference type="ARBA" id="ARBA00023125"/>
    </source>
</evidence>
<dbReference type="InterPro" id="IPR050109">
    <property type="entry name" value="HTH-type_TetR-like_transc_reg"/>
</dbReference>
<dbReference type="InterPro" id="IPR036271">
    <property type="entry name" value="Tet_transcr_reg_TetR-rel_C_sf"/>
</dbReference>
<dbReference type="PROSITE" id="PS50977">
    <property type="entry name" value="HTH_TETR_2"/>
    <property type="match status" value="1"/>
</dbReference>
<dbReference type="PANTHER" id="PTHR30328:SF54">
    <property type="entry name" value="HTH-TYPE TRANSCRIPTIONAL REPRESSOR SCO4008"/>
    <property type="match status" value="1"/>
</dbReference>
<comment type="caution">
    <text evidence="4">The sequence shown here is derived from an EMBL/GenBank/DDBJ whole genome shotgun (WGS) entry which is preliminary data.</text>
</comment>
<dbReference type="Gene3D" id="1.10.357.10">
    <property type="entry name" value="Tetracycline Repressor, domain 2"/>
    <property type="match status" value="1"/>
</dbReference>
<feature type="domain" description="HTH tetR-type" evidence="3">
    <location>
        <begin position="8"/>
        <end position="68"/>
    </location>
</feature>
<dbReference type="GO" id="GO:0003677">
    <property type="term" value="F:DNA binding"/>
    <property type="evidence" value="ECO:0007669"/>
    <property type="project" value="UniProtKB-UniRule"/>
</dbReference>
<evidence type="ECO:0000313" key="4">
    <source>
        <dbReference type="EMBL" id="KXO01192.1"/>
    </source>
</evidence>
<proteinExistence type="predicted"/>
<evidence type="ECO:0000259" key="3">
    <source>
        <dbReference type="PROSITE" id="PS50977"/>
    </source>
</evidence>
<dbReference type="STRING" id="1548749.LS48_01625"/>
<dbReference type="SUPFAM" id="SSF46689">
    <property type="entry name" value="Homeodomain-like"/>
    <property type="match status" value="1"/>
</dbReference>